<dbReference type="InterPro" id="IPR000515">
    <property type="entry name" value="MetI-like"/>
</dbReference>
<proteinExistence type="inferred from homology"/>
<evidence type="ECO:0000256" key="2">
    <source>
        <dbReference type="ARBA" id="ARBA00022448"/>
    </source>
</evidence>
<dbReference type="CDD" id="cd06261">
    <property type="entry name" value="TM_PBP2"/>
    <property type="match status" value="1"/>
</dbReference>
<feature type="transmembrane region" description="Helical" evidence="7">
    <location>
        <begin position="53"/>
        <end position="77"/>
    </location>
</feature>
<evidence type="ECO:0000313" key="10">
    <source>
        <dbReference type="Proteomes" id="UP000634579"/>
    </source>
</evidence>
<keyword evidence="5 7" id="KW-1133">Transmembrane helix</keyword>
<evidence type="ECO:0000256" key="6">
    <source>
        <dbReference type="ARBA" id="ARBA00023136"/>
    </source>
</evidence>
<dbReference type="Gene3D" id="1.10.3720.10">
    <property type="entry name" value="MetI-like"/>
    <property type="match status" value="1"/>
</dbReference>
<dbReference type="GO" id="GO:0055085">
    <property type="term" value="P:transmembrane transport"/>
    <property type="evidence" value="ECO:0007669"/>
    <property type="project" value="InterPro"/>
</dbReference>
<evidence type="ECO:0000259" key="8">
    <source>
        <dbReference type="PROSITE" id="PS50928"/>
    </source>
</evidence>
<dbReference type="PANTHER" id="PTHR30193">
    <property type="entry name" value="ABC TRANSPORTER PERMEASE PROTEIN"/>
    <property type="match status" value="1"/>
</dbReference>
<dbReference type="InterPro" id="IPR035906">
    <property type="entry name" value="MetI-like_sf"/>
</dbReference>
<dbReference type="Proteomes" id="UP000634579">
    <property type="component" value="Unassembled WGS sequence"/>
</dbReference>
<evidence type="ECO:0000256" key="4">
    <source>
        <dbReference type="ARBA" id="ARBA00022692"/>
    </source>
</evidence>
<feature type="transmembrane region" description="Helical" evidence="7">
    <location>
        <begin position="135"/>
        <end position="157"/>
    </location>
</feature>
<feature type="transmembrane region" description="Helical" evidence="7">
    <location>
        <begin position="89"/>
        <end position="110"/>
    </location>
</feature>
<dbReference type="EMBL" id="JADKRP010000001">
    <property type="protein sequence ID" value="MBF4630456.1"/>
    <property type="molecule type" value="Genomic_DNA"/>
</dbReference>
<evidence type="ECO:0000256" key="7">
    <source>
        <dbReference type="RuleBase" id="RU363032"/>
    </source>
</evidence>
<accession>A0A8I0S7S0</accession>
<evidence type="ECO:0000256" key="5">
    <source>
        <dbReference type="ARBA" id="ARBA00022989"/>
    </source>
</evidence>
<dbReference type="PANTHER" id="PTHR30193:SF41">
    <property type="entry name" value="DIACETYLCHITOBIOSE UPTAKE SYSTEM PERMEASE PROTEIN NGCF"/>
    <property type="match status" value="1"/>
</dbReference>
<comment type="caution">
    <text evidence="9">The sequence shown here is derived from an EMBL/GenBank/DDBJ whole genome shotgun (WGS) entry which is preliminary data.</text>
</comment>
<evidence type="ECO:0000256" key="3">
    <source>
        <dbReference type="ARBA" id="ARBA00022475"/>
    </source>
</evidence>
<feature type="domain" description="ABC transmembrane type-1" evidence="8">
    <location>
        <begin position="50"/>
        <end position="263"/>
    </location>
</feature>
<dbReference type="AlphaFoldDB" id="A0A8I0S7S0"/>
<evidence type="ECO:0000256" key="1">
    <source>
        <dbReference type="ARBA" id="ARBA00004651"/>
    </source>
</evidence>
<keyword evidence="6 7" id="KW-0472">Membrane</keyword>
<dbReference type="SUPFAM" id="SSF161098">
    <property type="entry name" value="MetI-like"/>
    <property type="match status" value="1"/>
</dbReference>
<keyword evidence="4 7" id="KW-0812">Transmembrane</keyword>
<name>A0A8I0S7S0_9MICO</name>
<comment type="subcellular location">
    <subcellularLocation>
        <location evidence="1 7">Cell membrane</location>
        <topology evidence="1 7">Multi-pass membrane protein</topology>
    </subcellularLocation>
</comment>
<keyword evidence="2 7" id="KW-0813">Transport</keyword>
<dbReference type="Pfam" id="PF00528">
    <property type="entry name" value="BPD_transp_1"/>
    <property type="match status" value="1"/>
</dbReference>
<dbReference type="PROSITE" id="PS50928">
    <property type="entry name" value="ABC_TM1"/>
    <property type="match status" value="1"/>
</dbReference>
<gene>
    <name evidence="9" type="ORF">ITJ42_04450</name>
</gene>
<comment type="similarity">
    <text evidence="7">Belongs to the binding-protein-dependent transport system permease family.</text>
</comment>
<dbReference type="InterPro" id="IPR051393">
    <property type="entry name" value="ABC_transporter_permease"/>
</dbReference>
<evidence type="ECO:0000313" key="9">
    <source>
        <dbReference type="EMBL" id="MBF4630456.1"/>
    </source>
</evidence>
<keyword evidence="10" id="KW-1185">Reference proteome</keyword>
<feature type="transmembrane region" description="Helical" evidence="7">
    <location>
        <begin position="245"/>
        <end position="266"/>
    </location>
</feature>
<protein>
    <submittedName>
        <fullName evidence="9">Sugar ABC transporter permease</fullName>
    </submittedName>
</protein>
<keyword evidence="3" id="KW-1003">Cell membrane</keyword>
<sequence length="276" mass="29033">MLVPIVYAAWLSLQTYRLEGGGILGTRVQVFAGLDNYVAVLSDPELVAGFGRLAIYGIISVPITLGLALLFALMLDVPAARATRFARTAIFIPYAVPGVVAALLWGFMYLPGTSPFSAVSEALGGGVIPFLGEPAIYASVANIAVWGGVGFNMIIIYTSLRGVPAEIYEAARIDGAGELAIALRIKIPLVVPALVLTGIFSLIGALQLYGEPTTLKPLTNVISQTWVPLMTIYRNAFLTDDLPGAAALSVVLALGTVVVSALVLWITNRRTDGSVS</sequence>
<organism evidence="9 10">
    <name type="scientific">Clavibacter phaseoli</name>
    <dbReference type="NCBI Taxonomy" id="1734031"/>
    <lineage>
        <taxon>Bacteria</taxon>
        <taxon>Bacillati</taxon>
        <taxon>Actinomycetota</taxon>
        <taxon>Actinomycetes</taxon>
        <taxon>Micrococcales</taxon>
        <taxon>Microbacteriaceae</taxon>
        <taxon>Clavibacter</taxon>
    </lineage>
</organism>
<reference evidence="9 10" key="1">
    <citation type="submission" date="2020-10" db="EMBL/GenBank/DDBJ databases">
        <title>Draft genome sequences of plant-associated actinobacteria.</title>
        <authorList>
            <person name="Tarlachkov S.V."/>
            <person name="Starodumova I.P."/>
            <person name="Dorofeeva L.V."/>
            <person name="Prisyazhnaya N.V."/>
            <person name="Roubtsova T.V."/>
            <person name="Chizhov V.N."/>
            <person name="Nadler S.A."/>
            <person name="Subbotin S.A."/>
            <person name="Evtushenko L.I."/>
        </authorList>
    </citation>
    <scope>NUCLEOTIDE SEQUENCE [LARGE SCALE GENOMIC DNA]</scope>
    <source>
        <strain evidence="9 10">VKM Ac-2886</strain>
    </source>
</reference>
<feature type="transmembrane region" description="Helical" evidence="7">
    <location>
        <begin position="189"/>
        <end position="209"/>
    </location>
</feature>
<dbReference type="GO" id="GO:0005886">
    <property type="term" value="C:plasma membrane"/>
    <property type="evidence" value="ECO:0007669"/>
    <property type="project" value="UniProtKB-SubCell"/>
</dbReference>